<evidence type="ECO:0000259" key="3">
    <source>
        <dbReference type="Pfam" id="PF16555"/>
    </source>
</evidence>
<dbReference type="PATRIC" id="fig|1291052.5.peg.1731"/>
<dbReference type="Pfam" id="PF17802">
    <property type="entry name" value="SpaA"/>
    <property type="match status" value="1"/>
</dbReference>
<organism evidence="5 6">
    <name type="scientific">Lacticaseibacillus sharpeae JCM 1186 = DSM 20505</name>
    <dbReference type="NCBI Taxonomy" id="1291052"/>
    <lineage>
        <taxon>Bacteria</taxon>
        <taxon>Bacillati</taxon>
        <taxon>Bacillota</taxon>
        <taxon>Bacilli</taxon>
        <taxon>Lactobacillales</taxon>
        <taxon>Lactobacillaceae</taxon>
        <taxon>Lacticaseibacillus</taxon>
    </lineage>
</organism>
<keyword evidence="2" id="KW-0472">Membrane</keyword>
<evidence type="ECO:0000259" key="4">
    <source>
        <dbReference type="Pfam" id="PF17802"/>
    </source>
</evidence>
<proteinExistence type="predicted"/>
<gene>
    <name evidence="5" type="ORF">FC18_GL001692</name>
</gene>
<dbReference type="Gene3D" id="2.60.40.10">
    <property type="entry name" value="Immunoglobulins"/>
    <property type="match status" value="2"/>
</dbReference>
<dbReference type="Pfam" id="PF16555">
    <property type="entry name" value="GramPos_pilinD1"/>
    <property type="match status" value="1"/>
</dbReference>
<evidence type="ECO:0000313" key="6">
    <source>
        <dbReference type="Proteomes" id="UP000051679"/>
    </source>
</evidence>
<dbReference type="STRING" id="1291052.FC18_GL001692"/>
<feature type="region of interest" description="Disordered" evidence="1">
    <location>
        <begin position="344"/>
        <end position="386"/>
    </location>
</feature>
<feature type="compositionally biased region" description="Polar residues" evidence="1">
    <location>
        <begin position="360"/>
        <end position="381"/>
    </location>
</feature>
<sequence>MLLIALLARGEPVQAADDTFNLVLHKRLYTDVYAKDQAWYQNDGQRAASDAQIMTATTGLNGVTFSVYDASALYQAAHQRGQDTQTFVRQYAAMNADAALAEAKQDNLTEVATATTTHDSALGEDGIAQLQLPRTQNGLPAVYLVVESGTTGTDVAVDTQRDTAPIVLSASMVDAAGAKLTTVHMYPKNLVYARDVYFFKYGLTYDGSEVRLPGAKFVLFRRSTDGSKQYLAAKQPDPLRLRWTTSTNPGSDVDVGKFTSQASGLVTLNGLTLPAGNYEFAEVASAEGYENDAGAIKVTVPDRMYTSAGALVPVVVNDTKLAATNSGQVTQAAIIKGEPRVYNSEELPPLPNTFEPPTPGGNTPSHPKTPNTPTKPGSTTEHPLLPNTGLFPQLGDVGNWILSSLGFVVMLLVIHFWKKRETTRA</sequence>
<comment type="caution">
    <text evidence="5">The sequence shown here is derived from an EMBL/GenBank/DDBJ whole genome shotgun (WGS) entry which is preliminary data.</text>
</comment>
<protein>
    <submittedName>
        <fullName evidence="5">Uncharacterized protein</fullName>
    </submittedName>
</protein>
<dbReference type="InterPro" id="IPR013783">
    <property type="entry name" value="Ig-like_fold"/>
</dbReference>
<name>A0A0R1ZTE7_9LACO</name>
<dbReference type="AlphaFoldDB" id="A0A0R1ZTE7"/>
<keyword evidence="2" id="KW-0812">Transmembrane</keyword>
<reference evidence="5 6" key="1">
    <citation type="journal article" date="2015" name="Genome Announc.">
        <title>Expanding the biotechnology potential of lactobacilli through comparative genomics of 213 strains and associated genera.</title>
        <authorList>
            <person name="Sun Z."/>
            <person name="Harris H.M."/>
            <person name="McCann A."/>
            <person name="Guo C."/>
            <person name="Argimon S."/>
            <person name="Zhang W."/>
            <person name="Yang X."/>
            <person name="Jeffery I.B."/>
            <person name="Cooney J.C."/>
            <person name="Kagawa T.F."/>
            <person name="Liu W."/>
            <person name="Song Y."/>
            <person name="Salvetti E."/>
            <person name="Wrobel A."/>
            <person name="Rasinkangas P."/>
            <person name="Parkhill J."/>
            <person name="Rea M.C."/>
            <person name="O'Sullivan O."/>
            <person name="Ritari J."/>
            <person name="Douillard F.P."/>
            <person name="Paul Ross R."/>
            <person name="Yang R."/>
            <person name="Briner A.E."/>
            <person name="Felis G.E."/>
            <person name="de Vos W.M."/>
            <person name="Barrangou R."/>
            <person name="Klaenhammer T.R."/>
            <person name="Caufield P.W."/>
            <person name="Cui Y."/>
            <person name="Zhang H."/>
            <person name="O'Toole P.W."/>
        </authorList>
    </citation>
    <scope>NUCLEOTIDE SEQUENCE [LARGE SCALE GENOMIC DNA]</scope>
    <source>
        <strain evidence="5 6">DSM 20505</strain>
    </source>
</reference>
<feature type="domain" description="Gram-positive pilin subunit D1 N-terminal" evidence="3">
    <location>
        <begin position="18"/>
        <end position="189"/>
    </location>
</feature>
<keyword evidence="2" id="KW-1133">Transmembrane helix</keyword>
<feature type="compositionally biased region" description="Pro residues" evidence="1">
    <location>
        <begin position="348"/>
        <end position="359"/>
    </location>
</feature>
<evidence type="ECO:0000256" key="2">
    <source>
        <dbReference type="SAM" id="Phobius"/>
    </source>
</evidence>
<feature type="domain" description="SpaA-like prealbumin fold" evidence="4">
    <location>
        <begin position="211"/>
        <end position="304"/>
    </location>
</feature>
<keyword evidence="6" id="KW-1185">Reference proteome</keyword>
<dbReference type="InterPro" id="IPR041033">
    <property type="entry name" value="SpaA_PFL_dom_1"/>
</dbReference>
<evidence type="ECO:0000313" key="5">
    <source>
        <dbReference type="EMBL" id="KRM54985.1"/>
    </source>
</evidence>
<dbReference type="InterPro" id="IPR032364">
    <property type="entry name" value="GramPos_pilinD1_N"/>
</dbReference>
<dbReference type="EMBL" id="AYYO01000037">
    <property type="protein sequence ID" value="KRM54985.1"/>
    <property type="molecule type" value="Genomic_DNA"/>
</dbReference>
<dbReference type="Proteomes" id="UP000051679">
    <property type="component" value="Unassembled WGS sequence"/>
</dbReference>
<accession>A0A0R1ZTE7</accession>
<evidence type="ECO:0000256" key="1">
    <source>
        <dbReference type="SAM" id="MobiDB-lite"/>
    </source>
</evidence>
<feature type="transmembrane region" description="Helical" evidence="2">
    <location>
        <begin position="397"/>
        <end position="417"/>
    </location>
</feature>